<dbReference type="Proteomes" id="UP000472272">
    <property type="component" value="Chromosome 11"/>
</dbReference>
<sequence length="225" mass="25358">MNECQGQMFADLLIYALSPMGSRSVVARVFSSAHAVMIRHGLGHLSRSSKSIAKFVQPHLIQKLAGLHRLSHCLLQKLNAPKQPLYKLKEKSIFLYDVLSYPTKTALTGVMCISYAALIYLVGSVICSPHPHHDSILSPRHLIYSGTLEVKWNPFRKPVRLPKHSETRARFPIGCRKLLQPIRSRVGCSGSKERSQTGTLTPRFALFGCQNIRLARRSRTKVRLY</sequence>
<dbReference type="PANTHER" id="PTHR35669:SF1">
    <property type="entry name" value="SPERMATOGENESIS-ASSOCIATED PROTEIN 9"/>
    <property type="match status" value="1"/>
</dbReference>
<evidence type="ECO:0000313" key="1">
    <source>
        <dbReference type="Ensembl" id="ENSPMRP00000020467.1"/>
    </source>
</evidence>
<dbReference type="Pfam" id="PF15824">
    <property type="entry name" value="SPATA9"/>
    <property type="match status" value="1"/>
</dbReference>
<reference evidence="1 2" key="1">
    <citation type="journal article" date="2019" name="Proc. Natl. Acad. Sci. U.S.A.">
        <title>Regulatory changes in pterin and carotenoid genes underlie balanced color polymorphisms in the wall lizard.</title>
        <authorList>
            <person name="Andrade P."/>
            <person name="Pinho C."/>
            <person name="Perez I de Lanuza G."/>
            <person name="Afonso S."/>
            <person name="Brejcha J."/>
            <person name="Rubin C.J."/>
            <person name="Wallerman O."/>
            <person name="Pereira P."/>
            <person name="Sabatino S.J."/>
            <person name="Bellati A."/>
            <person name="Pellitteri-Rosa D."/>
            <person name="Bosakova Z."/>
            <person name="Bunikis I."/>
            <person name="Carretero M.A."/>
            <person name="Feiner N."/>
            <person name="Marsik P."/>
            <person name="Pauperio F."/>
            <person name="Salvi D."/>
            <person name="Soler L."/>
            <person name="While G.M."/>
            <person name="Uller T."/>
            <person name="Font E."/>
            <person name="Andersson L."/>
            <person name="Carneiro M."/>
        </authorList>
    </citation>
    <scope>NUCLEOTIDE SEQUENCE</scope>
</reference>
<evidence type="ECO:0000313" key="2">
    <source>
        <dbReference type="Proteomes" id="UP000472272"/>
    </source>
</evidence>
<keyword evidence="2" id="KW-1185">Reference proteome</keyword>
<name>A0A670JB68_PODMU</name>
<protein>
    <submittedName>
        <fullName evidence="1">Uncharacterized protein</fullName>
    </submittedName>
</protein>
<reference evidence="1" key="3">
    <citation type="submission" date="2025-09" db="UniProtKB">
        <authorList>
            <consortium name="Ensembl"/>
        </authorList>
    </citation>
    <scope>IDENTIFICATION</scope>
</reference>
<proteinExistence type="predicted"/>
<accession>A0A670JB68</accession>
<dbReference type="InterPro" id="IPR031659">
    <property type="entry name" value="SPATA9"/>
</dbReference>
<organism evidence="1 2">
    <name type="scientific">Podarcis muralis</name>
    <name type="common">Wall lizard</name>
    <name type="synonym">Lacerta muralis</name>
    <dbReference type="NCBI Taxonomy" id="64176"/>
    <lineage>
        <taxon>Eukaryota</taxon>
        <taxon>Metazoa</taxon>
        <taxon>Chordata</taxon>
        <taxon>Craniata</taxon>
        <taxon>Vertebrata</taxon>
        <taxon>Euteleostomi</taxon>
        <taxon>Lepidosauria</taxon>
        <taxon>Squamata</taxon>
        <taxon>Bifurcata</taxon>
        <taxon>Unidentata</taxon>
        <taxon>Episquamata</taxon>
        <taxon>Laterata</taxon>
        <taxon>Lacertibaenia</taxon>
        <taxon>Lacertidae</taxon>
        <taxon>Podarcis</taxon>
    </lineage>
</organism>
<reference evidence="1" key="2">
    <citation type="submission" date="2025-08" db="UniProtKB">
        <authorList>
            <consortium name="Ensembl"/>
        </authorList>
    </citation>
    <scope>IDENTIFICATION</scope>
</reference>
<dbReference type="PANTHER" id="PTHR35669">
    <property type="entry name" value="SPERMATOGENESIS-ASSOCIATED PROTEIN 9"/>
    <property type="match status" value="1"/>
</dbReference>
<dbReference type="Ensembl" id="ENSPMRT00000021746.1">
    <property type="protein sequence ID" value="ENSPMRP00000020467.1"/>
    <property type="gene ID" value="ENSPMRG00000013330.1"/>
</dbReference>
<dbReference type="AlphaFoldDB" id="A0A670JB68"/>
<dbReference type="GeneTree" id="ENSGT00990000211641"/>